<accession>M2Z202</accession>
<dbReference type="KEGG" id="pfj:MYCFIDRAFT_172915"/>
<dbReference type="AlphaFoldDB" id="M2Z202"/>
<feature type="region of interest" description="Disordered" evidence="1">
    <location>
        <begin position="498"/>
        <end position="647"/>
    </location>
</feature>
<evidence type="ECO:0000313" key="3">
    <source>
        <dbReference type="EMBL" id="EME83845.1"/>
    </source>
</evidence>
<gene>
    <name evidence="3" type="ORF">MYCFIDRAFT_172915</name>
</gene>
<name>M2Z202_PSEFD</name>
<feature type="transmembrane region" description="Helical" evidence="2">
    <location>
        <begin position="660"/>
        <end position="680"/>
    </location>
</feature>
<keyword evidence="2" id="KW-0812">Transmembrane</keyword>
<dbReference type="VEuPathDB" id="FungiDB:MYCFIDRAFT_172915"/>
<dbReference type="GeneID" id="19332885"/>
<sequence length="857" mass="95308">MAEALASTPLLGSSEKGMGTSLYEKYMKSTEIVVSHISLGLSSASVGANTHFERPLLSLAHTTRIFCDTKPTTRLYTDILLESTLSPTSKHYSLFVLSRLSCNSTPDPPARSYRGACCTKSDHRENITRARYIIQATSSTQDGLNRDHARTHSTGCLADIGLCRIQQYCCPPNFYPTSSLKRLLNWRSGSEVGCGGRSQAHLSEHPPSDTSKHCAFSRRADVCTVFDEFWTRSTSSNVGSLTLTTITQDRARNAGEVDAESKEVHLNKKKPGGFPARTESIEAAFILLPQVQPCFRVFQDTHDHPTQGLPKGSKRTGHDNLRFTESEGLRLTSQPVISSKVGDLYPHVEAVRYACAVNADRMDYSRSHPAASLVPYALSLFPRSVIMFRHDAPSLPVKVQPVIRAVFVVSQGSSRVRLMTGFWWLAMSQMSGVKIRNRDNRNWAFHMMCYDGRAQTSDTNPNLFCAWTTTLRASAFSPLVARNSMNAAAGAVPPQFAVVGKKQPSRQREQQEDMGDYRPIYTNSYQNPYETYPQAPVYKPDSNSHSNGSNRSRHSQRNSVHGTTKGRLDDDRLAVPDYMHSERHRSNRERRGRSSRASHDSDDSYHDRRRRDHRSRSRRRERDKESNNSGQKQQEQQQDQEQEKEKKTGLAKFDEYITPFNVGILLGCFDLIGGGLSLYMTKKRFGKKAQAAQAAQNGGGTQKAGGANGGGGAMAVPVEVPDDHEGAVDDMTGPLEKARDRRRRKVMTVAITEMLGKSHIAWSMIVGEVGISSSRQASLTAILCNFMLKGIDEFAAARWMGKSAGASRNTRIAECIGPDNLLYFTRTPVWHRVLSRLPHPALALQGLSHRFEPQSCQ</sequence>
<proteinExistence type="predicted"/>
<keyword evidence="2" id="KW-0472">Membrane</keyword>
<dbReference type="Proteomes" id="UP000016932">
    <property type="component" value="Unassembled WGS sequence"/>
</dbReference>
<feature type="compositionally biased region" description="Basic residues" evidence="1">
    <location>
        <begin position="582"/>
        <end position="596"/>
    </location>
</feature>
<feature type="compositionally biased region" description="Basic and acidic residues" evidence="1">
    <location>
        <begin position="597"/>
        <end position="606"/>
    </location>
</feature>
<dbReference type="eggNOG" id="ENOG502TMAZ">
    <property type="taxonomic scope" value="Eukaryota"/>
</dbReference>
<feature type="compositionally biased region" description="Basic residues" evidence="1">
    <location>
        <begin position="607"/>
        <end position="619"/>
    </location>
</feature>
<dbReference type="RefSeq" id="XP_007924476.1">
    <property type="nucleotide sequence ID" value="XM_007926285.1"/>
</dbReference>
<reference evidence="3 4" key="1">
    <citation type="journal article" date="2012" name="PLoS Pathog.">
        <title>Diverse lifestyles and strategies of plant pathogenesis encoded in the genomes of eighteen Dothideomycetes fungi.</title>
        <authorList>
            <person name="Ohm R.A."/>
            <person name="Feau N."/>
            <person name="Henrissat B."/>
            <person name="Schoch C.L."/>
            <person name="Horwitz B.A."/>
            <person name="Barry K.W."/>
            <person name="Condon B.J."/>
            <person name="Copeland A.C."/>
            <person name="Dhillon B."/>
            <person name="Glaser F."/>
            <person name="Hesse C.N."/>
            <person name="Kosti I."/>
            <person name="LaButti K."/>
            <person name="Lindquist E.A."/>
            <person name="Lucas S."/>
            <person name="Salamov A.A."/>
            <person name="Bradshaw R.E."/>
            <person name="Ciuffetti L."/>
            <person name="Hamelin R.C."/>
            <person name="Kema G.H.J."/>
            <person name="Lawrence C."/>
            <person name="Scott J.A."/>
            <person name="Spatafora J.W."/>
            <person name="Turgeon B.G."/>
            <person name="de Wit P.J.G.M."/>
            <person name="Zhong S."/>
            <person name="Goodwin S.B."/>
            <person name="Grigoriev I.V."/>
        </authorList>
    </citation>
    <scope>NUCLEOTIDE SEQUENCE [LARGE SCALE GENOMIC DNA]</scope>
    <source>
        <strain evidence="3 4">CIRAD86</strain>
    </source>
</reference>
<evidence type="ECO:0000313" key="4">
    <source>
        <dbReference type="Proteomes" id="UP000016932"/>
    </source>
</evidence>
<evidence type="ECO:0000256" key="2">
    <source>
        <dbReference type="SAM" id="Phobius"/>
    </source>
</evidence>
<evidence type="ECO:0000256" key="1">
    <source>
        <dbReference type="SAM" id="MobiDB-lite"/>
    </source>
</evidence>
<dbReference type="OrthoDB" id="3650677at2759"/>
<dbReference type="HOGENOM" id="CLU_333487_0_0_1"/>
<keyword evidence="4" id="KW-1185">Reference proteome</keyword>
<organism evidence="3 4">
    <name type="scientific">Pseudocercospora fijiensis (strain CIRAD86)</name>
    <name type="common">Black leaf streak disease fungus</name>
    <name type="synonym">Mycosphaerella fijiensis</name>
    <dbReference type="NCBI Taxonomy" id="383855"/>
    <lineage>
        <taxon>Eukaryota</taxon>
        <taxon>Fungi</taxon>
        <taxon>Dikarya</taxon>
        <taxon>Ascomycota</taxon>
        <taxon>Pezizomycotina</taxon>
        <taxon>Dothideomycetes</taxon>
        <taxon>Dothideomycetidae</taxon>
        <taxon>Mycosphaerellales</taxon>
        <taxon>Mycosphaerellaceae</taxon>
        <taxon>Pseudocercospora</taxon>
    </lineage>
</organism>
<protein>
    <submittedName>
        <fullName evidence="3">Uncharacterized protein</fullName>
    </submittedName>
</protein>
<keyword evidence="2" id="KW-1133">Transmembrane helix</keyword>
<dbReference type="EMBL" id="KB446557">
    <property type="protein sequence ID" value="EME83845.1"/>
    <property type="molecule type" value="Genomic_DNA"/>
</dbReference>